<evidence type="ECO:0000313" key="2">
    <source>
        <dbReference type="Proteomes" id="UP001370100"/>
    </source>
</evidence>
<organism evidence="1 2">
    <name type="scientific">Actinomycetospora aeridis</name>
    <dbReference type="NCBI Taxonomy" id="3129231"/>
    <lineage>
        <taxon>Bacteria</taxon>
        <taxon>Bacillati</taxon>
        <taxon>Actinomycetota</taxon>
        <taxon>Actinomycetes</taxon>
        <taxon>Pseudonocardiales</taxon>
        <taxon>Pseudonocardiaceae</taxon>
        <taxon>Actinomycetospora</taxon>
    </lineage>
</organism>
<proteinExistence type="predicted"/>
<dbReference type="EMBL" id="JBBEGL010000006">
    <property type="protein sequence ID" value="MEJ2889182.1"/>
    <property type="molecule type" value="Genomic_DNA"/>
</dbReference>
<keyword evidence="2" id="KW-1185">Reference proteome</keyword>
<comment type="caution">
    <text evidence="1">The sequence shown here is derived from an EMBL/GenBank/DDBJ whole genome shotgun (WGS) entry which is preliminary data.</text>
</comment>
<gene>
    <name evidence="1" type="ORF">WCD41_22175</name>
</gene>
<dbReference type="RefSeq" id="WP_337716486.1">
    <property type="nucleotide sequence ID" value="NZ_JBBEGL010000006.1"/>
</dbReference>
<accession>A0ABU8N9X0</accession>
<dbReference type="Proteomes" id="UP001370100">
    <property type="component" value="Unassembled WGS sequence"/>
</dbReference>
<protein>
    <submittedName>
        <fullName evidence="1">Uncharacterized protein</fullName>
    </submittedName>
</protein>
<sequence>MTDRWYEFRVDGSLPARSREELRDLFGDMEVREVRPGAVLRGAVIDDAHLHGILEQLRLLGLTVVAAHPLPGTPES</sequence>
<reference evidence="1 2" key="1">
    <citation type="submission" date="2024-03" db="EMBL/GenBank/DDBJ databases">
        <title>Actinomycetospora sp. OC33-EN06, a novel actinomycete isolated from wild orchid (Aerides multiflora).</title>
        <authorList>
            <person name="Suriyachadkun C."/>
        </authorList>
    </citation>
    <scope>NUCLEOTIDE SEQUENCE [LARGE SCALE GENOMIC DNA]</scope>
    <source>
        <strain evidence="1 2">OC33-EN06</strain>
    </source>
</reference>
<name>A0ABU8N9X0_9PSEU</name>
<evidence type="ECO:0000313" key="1">
    <source>
        <dbReference type="EMBL" id="MEJ2889182.1"/>
    </source>
</evidence>